<reference evidence="2" key="3">
    <citation type="submission" date="2020-06" db="EMBL/GenBank/DDBJ databases">
        <title>Helianthus annuus Genome sequencing and assembly Release 2.</title>
        <authorList>
            <person name="Gouzy J."/>
            <person name="Langlade N."/>
            <person name="Munos S."/>
        </authorList>
    </citation>
    <scope>NUCLEOTIDE SEQUENCE</scope>
    <source>
        <tissue evidence="2">Leaves</tissue>
    </source>
</reference>
<dbReference type="AlphaFoldDB" id="A0A251SES9"/>
<protein>
    <submittedName>
        <fullName evidence="3">Uncharacterized protein</fullName>
    </submittedName>
</protein>
<reference evidence="3" key="2">
    <citation type="submission" date="2017-02" db="EMBL/GenBank/DDBJ databases">
        <title>Sunflower complete genome.</title>
        <authorList>
            <person name="Langlade N."/>
            <person name="Munos S."/>
        </authorList>
    </citation>
    <scope>NUCLEOTIDE SEQUENCE [LARGE SCALE GENOMIC DNA]</scope>
    <source>
        <tissue evidence="3">Leaves</tissue>
    </source>
</reference>
<evidence type="ECO:0000256" key="1">
    <source>
        <dbReference type="SAM" id="MobiDB-lite"/>
    </source>
</evidence>
<sequence>MAVLKNRSWPFQLSMSAMAGTRLLQGSVMSTGKRDLETSVLVDEVTNGSAVGICKRIGAERKRDGYVDKSQEDSSRNSLTNTMDNMECEK</sequence>
<dbReference type="EMBL" id="MNCJ02000321">
    <property type="protein sequence ID" value="KAF5803648.1"/>
    <property type="molecule type" value="Genomic_DNA"/>
</dbReference>
<feature type="region of interest" description="Disordered" evidence="1">
    <location>
        <begin position="64"/>
        <end position="90"/>
    </location>
</feature>
<reference evidence="2 4" key="1">
    <citation type="journal article" date="2017" name="Nature">
        <title>The sunflower genome provides insights into oil metabolism, flowering and Asterid evolution.</title>
        <authorList>
            <person name="Badouin H."/>
            <person name="Gouzy J."/>
            <person name="Grassa C.J."/>
            <person name="Murat F."/>
            <person name="Staton S.E."/>
            <person name="Cottret L."/>
            <person name="Lelandais-Briere C."/>
            <person name="Owens G.L."/>
            <person name="Carrere S."/>
            <person name="Mayjonade B."/>
            <person name="Legrand L."/>
            <person name="Gill N."/>
            <person name="Kane N.C."/>
            <person name="Bowers J.E."/>
            <person name="Hubner S."/>
            <person name="Bellec A."/>
            <person name="Berard A."/>
            <person name="Berges H."/>
            <person name="Blanchet N."/>
            <person name="Boniface M.C."/>
            <person name="Brunel D."/>
            <person name="Catrice O."/>
            <person name="Chaidir N."/>
            <person name="Claudel C."/>
            <person name="Donnadieu C."/>
            <person name="Faraut T."/>
            <person name="Fievet G."/>
            <person name="Helmstetter N."/>
            <person name="King M."/>
            <person name="Knapp S.J."/>
            <person name="Lai Z."/>
            <person name="Le Paslier M.C."/>
            <person name="Lippi Y."/>
            <person name="Lorenzon L."/>
            <person name="Mandel J.R."/>
            <person name="Marage G."/>
            <person name="Marchand G."/>
            <person name="Marquand E."/>
            <person name="Bret-Mestries E."/>
            <person name="Morien E."/>
            <person name="Nambeesan S."/>
            <person name="Nguyen T."/>
            <person name="Pegot-Espagnet P."/>
            <person name="Pouilly N."/>
            <person name="Raftis F."/>
            <person name="Sallet E."/>
            <person name="Schiex T."/>
            <person name="Thomas J."/>
            <person name="Vandecasteele C."/>
            <person name="Vares D."/>
            <person name="Vear F."/>
            <person name="Vautrin S."/>
            <person name="Crespi M."/>
            <person name="Mangin B."/>
            <person name="Burke J.M."/>
            <person name="Salse J."/>
            <person name="Munos S."/>
            <person name="Vincourt P."/>
            <person name="Rieseberg L.H."/>
            <person name="Langlade N.B."/>
        </authorList>
    </citation>
    <scope>NUCLEOTIDE SEQUENCE [LARGE SCALE GENOMIC DNA]</scope>
    <source>
        <strain evidence="4">cv. SF193</strain>
        <tissue evidence="2">Leaves</tissue>
    </source>
</reference>
<evidence type="ECO:0000313" key="3">
    <source>
        <dbReference type="EMBL" id="OTF97347.1"/>
    </source>
</evidence>
<keyword evidence="4" id="KW-1185">Reference proteome</keyword>
<evidence type="ECO:0000313" key="2">
    <source>
        <dbReference type="EMBL" id="KAF5803648.1"/>
    </source>
</evidence>
<organism evidence="3 4">
    <name type="scientific">Helianthus annuus</name>
    <name type="common">Common sunflower</name>
    <dbReference type="NCBI Taxonomy" id="4232"/>
    <lineage>
        <taxon>Eukaryota</taxon>
        <taxon>Viridiplantae</taxon>
        <taxon>Streptophyta</taxon>
        <taxon>Embryophyta</taxon>
        <taxon>Tracheophyta</taxon>
        <taxon>Spermatophyta</taxon>
        <taxon>Magnoliopsida</taxon>
        <taxon>eudicotyledons</taxon>
        <taxon>Gunneridae</taxon>
        <taxon>Pentapetalae</taxon>
        <taxon>asterids</taxon>
        <taxon>campanulids</taxon>
        <taxon>Asterales</taxon>
        <taxon>Asteraceae</taxon>
        <taxon>Asteroideae</taxon>
        <taxon>Heliantheae alliance</taxon>
        <taxon>Heliantheae</taxon>
        <taxon>Helianthus</taxon>
    </lineage>
</organism>
<dbReference type="InParanoid" id="A0A251SES9"/>
<dbReference type="Gramene" id="mRNA:HanXRQr2_Chr06g0273891">
    <property type="protein sequence ID" value="mRNA:HanXRQr2_Chr06g0273891"/>
    <property type="gene ID" value="HanXRQr2_Chr06g0273891"/>
</dbReference>
<evidence type="ECO:0000313" key="4">
    <source>
        <dbReference type="Proteomes" id="UP000215914"/>
    </source>
</evidence>
<proteinExistence type="predicted"/>
<accession>A0A251SES9</accession>
<name>A0A251SES9_HELAN</name>
<dbReference type="EMBL" id="CM007903">
    <property type="protein sequence ID" value="OTF97347.1"/>
    <property type="molecule type" value="Genomic_DNA"/>
</dbReference>
<feature type="compositionally biased region" description="Basic and acidic residues" evidence="1">
    <location>
        <begin position="64"/>
        <end position="75"/>
    </location>
</feature>
<gene>
    <name evidence="3" type="ORF">HannXRQ_Chr14g0433621</name>
    <name evidence="2" type="ORF">HanXRQr2_Chr06g0273891</name>
</gene>
<dbReference type="Proteomes" id="UP000215914">
    <property type="component" value="Chromosome 14"/>
</dbReference>